<keyword evidence="2" id="KW-0862">Zinc</keyword>
<feature type="region of interest" description="Disordered" evidence="3">
    <location>
        <begin position="488"/>
        <end position="540"/>
    </location>
</feature>
<proteinExistence type="predicted"/>
<dbReference type="EMBL" id="BQNB010010812">
    <property type="protein sequence ID" value="GJS82275.1"/>
    <property type="molecule type" value="Genomic_DNA"/>
</dbReference>
<dbReference type="Pfam" id="PF22936">
    <property type="entry name" value="Pol_BBD"/>
    <property type="match status" value="1"/>
</dbReference>
<evidence type="ECO:0000259" key="4">
    <source>
        <dbReference type="PROSITE" id="PS50158"/>
    </source>
</evidence>
<evidence type="ECO:0000313" key="6">
    <source>
        <dbReference type="Proteomes" id="UP001151760"/>
    </source>
</evidence>
<dbReference type="InterPro" id="IPR001878">
    <property type="entry name" value="Znf_CCHC"/>
</dbReference>
<dbReference type="Proteomes" id="UP001151760">
    <property type="component" value="Unassembled WGS sequence"/>
</dbReference>
<dbReference type="InterPro" id="IPR057670">
    <property type="entry name" value="SH3_retrovirus"/>
</dbReference>
<keyword evidence="2" id="KW-0863">Zinc-finger</keyword>
<name>A0ABQ4YWV7_9ASTR</name>
<reference evidence="5" key="2">
    <citation type="submission" date="2022-01" db="EMBL/GenBank/DDBJ databases">
        <authorList>
            <person name="Yamashiro T."/>
            <person name="Shiraishi A."/>
            <person name="Satake H."/>
            <person name="Nakayama K."/>
        </authorList>
    </citation>
    <scope>NUCLEOTIDE SEQUENCE</scope>
</reference>
<keyword evidence="1" id="KW-0645">Protease</keyword>
<feature type="region of interest" description="Disordered" evidence="3">
    <location>
        <begin position="1"/>
        <end position="27"/>
    </location>
</feature>
<dbReference type="InterPro" id="IPR013103">
    <property type="entry name" value="RVT_2"/>
</dbReference>
<dbReference type="PROSITE" id="PS50158">
    <property type="entry name" value="ZF_CCHC"/>
    <property type="match status" value="1"/>
</dbReference>
<keyword evidence="6" id="KW-1185">Reference proteome</keyword>
<dbReference type="InterPro" id="IPR029472">
    <property type="entry name" value="Copia-like_N"/>
</dbReference>
<dbReference type="GO" id="GO:0003964">
    <property type="term" value="F:RNA-directed DNA polymerase activity"/>
    <property type="evidence" value="ECO:0007669"/>
    <property type="project" value="UniProtKB-KW"/>
</dbReference>
<comment type="caution">
    <text evidence="5">The sequence shown here is derived from an EMBL/GenBank/DDBJ whole genome shotgun (WGS) entry which is preliminary data.</text>
</comment>
<dbReference type="InterPro" id="IPR043502">
    <property type="entry name" value="DNA/RNA_pol_sf"/>
</dbReference>
<protein>
    <submittedName>
        <fullName evidence="5">RNA-directed DNA polymerase</fullName>
    </submittedName>
</protein>
<gene>
    <name evidence="5" type="ORF">Tco_0748816</name>
</gene>
<keyword evidence="5" id="KW-0808">Transferase</keyword>
<accession>A0ABQ4YWV7</accession>
<organism evidence="5 6">
    <name type="scientific">Tanacetum coccineum</name>
    <dbReference type="NCBI Taxonomy" id="301880"/>
    <lineage>
        <taxon>Eukaryota</taxon>
        <taxon>Viridiplantae</taxon>
        <taxon>Streptophyta</taxon>
        <taxon>Embryophyta</taxon>
        <taxon>Tracheophyta</taxon>
        <taxon>Spermatophyta</taxon>
        <taxon>Magnoliopsida</taxon>
        <taxon>eudicotyledons</taxon>
        <taxon>Gunneridae</taxon>
        <taxon>Pentapetalae</taxon>
        <taxon>asterids</taxon>
        <taxon>campanulids</taxon>
        <taxon>Asterales</taxon>
        <taxon>Asteraceae</taxon>
        <taxon>Asteroideae</taxon>
        <taxon>Anthemideae</taxon>
        <taxon>Anthemidinae</taxon>
        <taxon>Tanacetum</taxon>
    </lineage>
</organism>
<dbReference type="Pfam" id="PF14244">
    <property type="entry name" value="Retrotran_gag_3"/>
    <property type="match status" value="1"/>
</dbReference>
<dbReference type="SUPFAM" id="SSF56672">
    <property type="entry name" value="DNA/RNA polymerases"/>
    <property type="match status" value="1"/>
</dbReference>
<dbReference type="Pfam" id="PF07727">
    <property type="entry name" value="RVT_2"/>
    <property type="match status" value="1"/>
</dbReference>
<reference evidence="5" key="1">
    <citation type="journal article" date="2022" name="Int. J. Mol. Sci.">
        <title>Draft Genome of Tanacetum Coccineum: Genomic Comparison of Closely Related Tanacetum-Family Plants.</title>
        <authorList>
            <person name="Yamashiro T."/>
            <person name="Shiraishi A."/>
            <person name="Nakayama K."/>
            <person name="Satake H."/>
        </authorList>
    </citation>
    <scope>NUCLEOTIDE SEQUENCE</scope>
</reference>
<evidence type="ECO:0000256" key="2">
    <source>
        <dbReference type="PROSITE-ProRule" id="PRU00047"/>
    </source>
</evidence>
<feature type="domain" description="CCHC-type" evidence="4">
    <location>
        <begin position="222"/>
        <end position="235"/>
    </location>
</feature>
<evidence type="ECO:0000256" key="1">
    <source>
        <dbReference type="ARBA" id="ARBA00022750"/>
    </source>
</evidence>
<dbReference type="InterPro" id="IPR054722">
    <property type="entry name" value="PolX-like_BBD"/>
</dbReference>
<evidence type="ECO:0000313" key="5">
    <source>
        <dbReference type="EMBL" id="GJS82275.1"/>
    </source>
</evidence>
<dbReference type="PANTHER" id="PTHR11439">
    <property type="entry name" value="GAG-POL-RELATED RETROTRANSPOSON"/>
    <property type="match status" value="1"/>
</dbReference>
<evidence type="ECO:0000256" key="3">
    <source>
        <dbReference type="SAM" id="MobiDB-lite"/>
    </source>
</evidence>
<keyword evidence="5" id="KW-0695">RNA-directed DNA polymerase</keyword>
<dbReference type="CDD" id="cd09272">
    <property type="entry name" value="RNase_HI_RT_Ty1"/>
    <property type="match status" value="1"/>
</dbReference>
<dbReference type="Pfam" id="PF25597">
    <property type="entry name" value="SH3_retrovirus"/>
    <property type="match status" value="1"/>
</dbReference>
<keyword evidence="2" id="KW-0479">Metal-binding</keyword>
<sequence length="993" mass="112006">MGDGDEETSKKTDENLSDAIDPSSPYYLHPSDFPKKLHVNEVLTDGNYMDWAQEMSNFLYAKNKIDFVDGTIKKPEIGSTKYKPWMRCDAMIKGWFTTAVEKTIRDSVKKSPPPVKMAAAFPPTTLVSELCGTSLNRSAPFRDALAMAAHTQILATKLIPTLGTAYHMVAKDERHRKISDENRATPKSAAFKAFQKREGNTRFFKEKSTNKQVNEGKENDECTECGKSGHKREGCFKLVGYPDWWPGKKGDKAKPMAACVDTGASPIPRISDEQYKLFVNFFSGAGSKNKVETKLEANLAGNRDNVWVVDSGCTDYITHQLNLLMNQKRTSNEAPVVIPNRSVIPVMGKGEFSLPGGAKINGDLYVPNFKYNLLSVSRLSNDLQSTVTFFPDFFVIQGLRTRNLIGAGYPQGTKGYKIYDIEDGKIIVSRDVSFIENVCPFKNITEGNCDNDDDPTKIQNETLHEILDTPKISNEDESVQAQQENGFDFGTINQQGGDDGIEETFGSNLDLGPEGHDEPANIQNEPQRRSKRTKSQPTRFNDYVIKLPPSVDHSQPDSNQASSTIHPISHFVSYDKFSNSHKAFLMAINSNDKPSYFKQASQDEKWREAMQQEIKALEKNGTWTLEKLKGVDYHVTFSPVAKLVTIRTLLTIATKKNWIIHQLDVNNAFLHGDLDEEVYMKIPQGFSREGETRVCRLWKSLYGLKQASRNWYHKFTKFLLSLHFKQSKADHSLFTYQVGGVYVGILIYVDDVIIVGNNTKKIQQTKKELDDEFGIKNLGPLKYFLRIEVAKKYDELVVSQQKYTLDILKDSGMFGCRPSAFPFEQGTKLDKGEKETRSICFRPTYKSLRSCKSGLEIFEGTPGQGILLPREGPPVLIAYCDSDWLGCPFTRRSRMGYLLLLGGSPISWKTKKQSVVSRSLAEAEYRAMASTVSEILWVRWLLKDLQIASVDMRGVRGVRIMLLEGWESVYLVDFTLVRLYCGGEMKREGKEKG</sequence>
<keyword evidence="1" id="KW-0378">Hydrolase</keyword>
<dbReference type="PANTHER" id="PTHR11439:SF439">
    <property type="entry name" value="REVERSE TRANSCRIPTASE, RNA-DEPENDENT DNA POLYMERASE-RELATED"/>
    <property type="match status" value="1"/>
</dbReference>
<keyword evidence="5" id="KW-0548">Nucleotidyltransferase</keyword>
<keyword evidence="1" id="KW-0064">Aspartyl protease</keyword>